<dbReference type="InterPro" id="IPR036259">
    <property type="entry name" value="MFS_trans_sf"/>
</dbReference>
<dbReference type="AlphaFoldDB" id="A0A2K2FWH0"/>
<protein>
    <recommendedName>
        <fullName evidence="5">Major facilitator superfamily (MFS) profile domain-containing protein</fullName>
    </recommendedName>
</protein>
<name>A0A2K2FWH0_9SPHN</name>
<feature type="domain" description="Major facilitator superfamily (MFS) profile" evidence="5">
    <location>
        <begin position="1"/>
        <end position="75"/>
    </location>
</feature>
<comment type="caution">
    <text evidence="6">The sequence shown here is derived from an EMBL/GenBank/DDBJ whole genome shotgun (WGS) entry which is preliminary data.</text>
</comment>
<evidence type="ECO:0000256" key="3">
    <source>
        <dbReference type="ARBA" id="ARBA00023136"/>
    </source>
</evidence>
<evidence type="ECO:0000256" key="4">
    <source>
        <dbReference type="SAM" id="Phobius"/>
    </source>
</evidence>
<keyword evidence="2 4" id="KW-1133">Transmembrane helix</keyword>
<dbReference type="PROSITE" id="PS50850">
    <property type="entry name" value="MFS"/>
    <property type="match status" value="1"/>
</dbReference>
<dbReference type="SUPFAM" id="SSF103473">
    <property type="entry name" value="MFS general substrate transporter"/>
    <property type="match status" value="1"/>
</dbReference>
<dbReference type="Gene3D" id="1.20.1250.20">
    <property type="entry name" value="MFS general substrate transporter like domains"/>
    <property type="match status" value="1"/>
</dbReference>
<evidence type="ECO:0000259" key="5">
    <source>
        <dbReference type="PROSITE" id="PS50850"/>
    </source>
</evidence>
<sequence length="78" mass="7269">MVGFYAVIAASFPTEARGGGTGFVSGVGRGGAALGPVIAGFMFQAGLGLSGVALAMALGSLIAAAAIIGSPTATAPKA</sequence>
<organism evidence="6 7">
    <name type="scientific">Novosphingobium guangzhouense</name>
    <dbReference type="NCBI Taxonomy" id="1850347"/>
    <lineage>
        <taxon>Bacteria</taxon>
        <taxon>Pseudomonadati</taxon>
        <taxon>Pseudomonadota</taxon>
        <taxon>Alphaproteobacteria</taxon>
        <taxon>Sphingomonadales</taxon>
        <taxon>Sphingomonadaceae</taxon>
        <taxon>Novosphingobium</taxon>
    </lineage>
</organism>
<keyword evidence="7" id="KW-1185">Reference proteome</keyword>
<proteinExistence type="predicted"/>
<feature type="transmembrane region" description="Helical" evidence="4">
    <location>
        <begin position="42"/>
        <end position="68"/>
    </location>
</feature>
<dbReference type="GO" id="GO:0022857">
    <property type="term" value="F:transmembrane transporter activity"/>
    <property type="evidence" value="ECO:0007669"/>
    <property type="project" value="InterPro"/>
</dbReference>
<keyword evidence="1 4" id="KW-0812">Transmembrane</keyword>
<evidence type="ECO:0000256" key="1">
    <source>
        <dbReference type="ARBA" id="ARBA00022692"/>
    </source>
</evidence>
<gene>
    <name evidence="6" type="ORF">A8V01_24640</name>
</gene>
<evidence type="ECO:0000313" key="7">
    <source>
        <dbReference type="Proteomes" id="UP000236327"/>
    </source>
</evidence>
<dbReference type="Proteomes" id="UP000236327">
    <property type="component" value="Unassembled WGS sequence"/>
</dbReference>
<evidence type="ECO:0000313" key="6">
    <source>
        <dbReference type="EMBL" id="PNU03139.1"/>
    </source>
</evidence>
<dbReference type="InterPro" id="IPR020846">
    <property type="entry name" value="MFS_dom"/>
</dbReference>
<dbReference type="RefSeq" id="WP_103098051.1">
    <property type="nucleotide sequence ID" value="NZ_LYMM01000057.1"/>
</dbReference>
<reference evidence="6 7" key="1">
    <citation type="submission" date="2016-05" db="EMBL/GenBank/DDBJ databases">
        <title>Complete genome sequence of Novosphingobium guangzhouense SA925(T).</title>
        <authorList>
            <person name="Sha S."/>
        </authorList>
    </citation>
    <scope>NUCLEOTIDE SEQUENCE [LARGE SCALE GENOMIC DNA]</scope>
    <source>
        <strain evidence="6 7">SA925</strain>
    </source>
</reference>
<evidence type="ECO:0000256" key="2">
    <source>
        <dbReference type="ARBA" id="ARBA00022989"/>
    </source>
</evidence>
<dbReference type="EMBL" id="LYMM01000057">
    <property type="protein sequence ID" value="PNU03139.1"/>
    <property type="molecule type" value="Genomic_DNA"/>
</dbReference>
<accession>A0A2K2FWH0</accession>
<keyword evidence="3 4" id="KW-0472">Membrane</keyword>